<dbReference type="Pfam" id="PF14424">
    <property type="entry name" value="Toxin-deaminase"/>
    <property type="match status" value="1"/>
</dbReference>
<evidence type="ECO:0000259" key="1">
    <source>
        <dbReference type="Pfam" id="PF04233"/>
    </source>
</evidence>
<proteinExistence type="predicted"/>
<gene>
    <name evidence="2" type="ORF">NE542_02595</name>
</gene>
<dbReference type="RefSeq" id="WP_227351716.1">
    <property type="nucleotide sequence ID" value="NZ_JAJDKX010000001.1"/>
</dbReference>
<protein>
    <submittedName>
        <fullName evidence="2">Minor capsid protein</fullName>
    </submittedName>
</protein>
<dbReference type="NCBIfam" id="TIGR01641">
    <property type="entry name" value="phageSPP1_gp7"/>
    <property type="match status" value="1"/>
</dbReference>
<dbReference type="InterPro" id="IPR032721">
    <property type="entry name" value="Toxin-deaminase"/>
</dbReference>
<accession>A0AAP2UD11</accession>
<reference evidence="2" key="1">
    <citation type="submission" date="2022-06" db="EMBL/GenBank/DDBJ databases">
        <title>Isolation of gut microbiota from human fecal samples.</title>
        <authorList>
            <person name="Pamer E.G."/>
            <person name="Barat B."/>
            <person name="Waligurski E."/>
            <person name="Medina S."/>
            <person name="Paddock L."/>
            <person name="Mostad J."/>
        </authorList>
    </citation>
    <scope>NUCLEOTIDE SEQUENCE</scope>
    <source>
        <strain evidence="2">DFI.6.24</strain>
    </source>
</reference>
<feature type="domain" description="Phage head morphogenesis" evidence="1">
    <location>
        <begin position="198"/>
        <end position="301"/>
    </location>
</feature>
<dbReference type="InterPro" id="IPR006528">
    <property type="entry name" value="Phage_head_morphogenesis_dom"/>
</dbReference>
<evidence type="ECO:0000313" key="2">
    <source>
        <dbReference type="EMBL" id="MCQ5060727.1"/>
    </source>
</evidence>
<organism evidence="2 3">
    <name type="scientific">Faecalibacillus intestinalis</name>
    <dbReference type="NCBI Taxonomy" id="1982626"/>
    <lineage>
        <taxon>Bacteria</taxon>
        <taxon>Bacillati</taxon>
        <taxon>Bacillota</taxon>
        <taxon>Erysipelotrichia</taxon>
        <taxon>Erysipelotrichales</taxon>
        <taxon>Coprobacillaceae</taxon>
        <taxon>Faecalibacillus</taxon>
    </lineage>
</organism>
<sequence length="594" mass="69200">MKNEKYWKKRQEEKLSSILDDAQVASEYVSDIYSKASLYTQSKINGIFEKYRDGHGLSNADAKEMLDSLLSDRDYNQIKRILENNPKTKQRKELLKKLDTPPYQYRIKRLENMQSQLDKLMNEVYKVEKDVSTDCYINSAFNAYYRNVYNLQKGMKVAYQFDMLDPELIDSMLKSRWSGKNYSNRIWDNTNALAESLKDEMLMGVLTNKTEKEMADTIMNKFAVGAYQTRRLIQTESAAMTAFADQQAFKDAGIEKEMFIAVHDSRTSQICQQHDRSIVEIAKAKVGVNVPPLHPNCRSHMIPYIEGVTDAMKKRQRNPVTNKDEVVDVSENYDQWLKRQQEEHGVDTVNSFMKKTKNASSDRKQYNQYINVLGSKLMPNSLTKFQKIKYDDKEQWNDLKYKYRTVNRYKADYGSIDAETILELDQQAFTAKDEYMTTKAGKGNVASMKIGDDVYIASSQISKTSEPNYLNYVGDKEKLILLPDVARLTPHLKSIPYHGHEGEYSRDVDTEYKFFEYIYDKVLKGELKNQKINILSQKDMCFSCDSVYNELIRKQEIIDANININVVSGKNNRSWDYRKYKTKALNNLKKRVKK</sequence>
<dbReference type="Pfam" id="PF04233">
    <property type="entry name" value="Phage_Mu_F"/>
    <property type="match status" value="1"/>
</dbReference>
<dbReference type="AlphaFoldDB" id="A0AAP2UD11"/>
<dbReference type="Proteomes" id="UP001204814">
    <property type="component" value="Unassembled WGS sequence"/>
</dbReference>
<comment type="caution">
    <text evidence="2">The sequence shown here is derived from an EMBL/GenBank/DDBJ whole genome shotgun (WGS) entry which is preliminary data.</text>
</comment>
<name>A0AAP2UD11_9FIRM</name>
<dbReference type="EMBL" id="JANGBO010000001">
    <property type="protein sequence ID" value="MCQ5060727.1"/>
    <property type="molecule type" value="Genomic_DNA"/>
</dbReference>
<evidence type="ECO:0000313" key="3">
    <source>
        <dbReference type="Proteomes" id="UP001204814"/>
    </source>
</evidence>